<dbReference type="InterPro" id="IPR001628">
    <property type="entry name" value="Znf_hrmn_rcpt"/>
</dbReference>
<keyword evidence="4 9" id="KW-0805">Transcription regulation</keyword>
<evidence type="ECO:0000256" key="9">
    <source>
        <dbReference type="RuleBase" id="RU004334"/>
    </source>
</evidence>
<dbReference type="Pfam" id="PF00105">
    <property type="entry name" value="zf-C4"/>
    <property type="match status" value="1"/>
</dbReference>
<reference evidence="13 14" key="1">
    <citation type="submission" date="2018-04" db="EMBL/GenBank/DDBJ databases">
        <title>The genome of golden apple snail Pomacea canaliculata provides insight into stress tolerance and invasive adaptation.</title>
        <authorList>
            <person name="Liu C."/>
            <person name="Liu B."/>
            <person name="Ren Y."/>
            <person name="Zhang Y."/>
            <person name="Wang H."/>
            <person name="Li S."/>
            <person name="Jiang F."/>
            <person name="Yin L."/>
            <person name="Zhang G."/>
            <person name="Qian W."/>
            <person name="Fan W."/>
        </authorList>
    </citation>
    <scope>NUCLEOTIDE SEQUENCE [LARGE SCALE GENOMIC DNA]</scope>
    <source>
        <strain evidence="13">SZHN2017</strain>
        <tissue evidence="13">Muscle</tissue>
    </source>
</reference>
<dbReference type="Proteomes" id="UP000245119">
    <property type="component" value="Linkage Group LG7"/>
</dbReference>
<dbReference type="Gene3D" id="1.10.565.10">
    <property type="entry name" value="Retinoid X Receptor"/>
    <property type="match status" value="1"/>
</dbReference>
<protein>
    <recommendedName>
        <fullName evidence="15">Nuclear receptor domain-containing protein</fullName>
    </recommendedName>
</protein>
<dbReference type="PANTHER" id="PTHR24082:SF506">
    <property type="entry name" value="NR LBD DOMAIN-CONTAINING PROTEIN"/>
    <property type="match status" value="1"/>
</dbReference>
<keyword evidence="1 9" id="KW-0479">Metal-binding</keyword>
<proteinExistence type="inferred from homology"/>
<evidence type="ECO:0000259" key="12">
    <source>
        <dbReference type="PROSITE" id="PS51843"/>
    </source>
</evidence>
<evidence type="ECO:0000256" key="1">
    <source>
        <dbReference type="ARBA" id="ARBA00022723"/>
    </source>
</evidence>
<keyword evidence="8 9" id="KW-0539">Nucleus</keyword>
<dbReference type="InterPro" id="IPR000536">
    <property type="entry name" value="Nucl_hrmn_rcpt_lig-bd"/>
</dbReference>
<dbReference type="PROSITE" id="PS51843">
    <property type="entry name" value="NR_LBD"/>
    <property type="match status" value="1"/>
</dbReference>
<evidence type="ECO:0000256" key="5">
    <source>
        <dbReference type="ARBA" id="ARBA00023125"/>
    </source>
</evidence>
<evidence type="ECO:0000256" key="4">
    <source>
        <dbReference type="ARBA" id="ARBA00023015"/>
    </source>
</evidence>
<feature type="domain" description="Nuclear receptor" evidence="11">
    <location>
        <begin position="154"/>
        <end position="229"/>
    </location>
</feature>
<evidence type="ECO:0000256" key="7">
    <source>
        <dbReference type="ARBA" id="ARBA00023170"/>
    </source>
</evidence>
<evidence type="ECO:0000256" key="10">
    <source>
        <dbReference type="SAM" id="MobiDB-lite"/>
    </source>
</evidence>
<keyword evidence="3 9" id="KW-0862">Zinc</keyword>
<dbReference type="InterPro" id="IPR035500">
    <property type="entry name" value="NHR-like_dom_sf"/>
</dbReference>
<gene>
    <name evidence="13" type="ORF">C0Q70_12548</name>
</gene>
<evidence type="ECO:0000313" key="14">
    <source>
        <dbReference type="Proteomes" id="UP000245119"/>
    </source>
</evidence>
<keyword evidence="2 9" id="KW-0863">Zinc-finger</keyword>
<dbReference type="SMART" id="SM00399">
    <property type="entry name" value="ZnF_C4"/>
    <property type="match status" value="1"/>
</dbReference>
<dbReference type="SUPFAM" id="SSF48508">
    <property type="entry name" value="Nuclear receptor ligand-binding domain"/>
    <property type="match status" value="1"/>
</dbReference>
<dbReference type="GO" id="GO:0043565">
    <property type="term" value="F:sequence-specific DNA binding"/>
    <property type="evidence" value="ECO:0007669"/>
    <property type="project" value="InterPro"/>
</dbReference>
<dbReference type="AlphaFoldDB" id="A0A2T7P1W4"/>
<dbReference type="EMBL" id="PZQS01000007">
    <property type="protein sequence ID" value="PVD27390.1"/>
    <property type="molecule type" value="Genomic_DNA"/>
</dbReference>
<dbReference type="InterPro" id="IPR050234">
    <property type="entry name" value="Nuclear_hormone_rcpt_NR1"/>
</dbReference>
<dbReference type="OrthoDB" id="6081310at2759"/>
<dbReference type="SUPFAM" id="SSF57716">
    <property type="entry name" value="Glucocorticoid receptor-like (DNA-binding domain)"/>
    <property type="match status" value="1"/>
</dbReference>
<comment type="subcellular location">
    <subcellularLocation>
        <location evidence="9">Nucleus</location>
    </subcellularLocation>
</comment>
<keyword evidence="14" id="KW-1185">Reference proteome</keyword>
<dbReference type="OMA" id="FVENHEL"/>
<sequence>MVEETNTLLDLDALAQSLSMSPMSLLSWSLTSDNALTVNAPDAGDFLLEYALLENTCVEQSLVTSAQRSTGKADSTNSDVLPSASDYSGCATAASTATTATAATEGEEQTRSSSSGSSCSPDEATTSERRERKRKPRLATKSRKVLPTSSSNKLPPCRVCADPASGFHYGVNSCEACKRFFRRALRRKRNFKCRGNKSCTIKGKKQSLCGYCRYKRCLAVGMSKINIKTGRYTHEKRAQNILEIQRVGTNSKLTPPDEEVNQIVQKMVSAHARVISNLNFPLEEMYNRAVELHEEFLLKKEMFGIQAVLSPDQYDEIYRSTGLDVDERRRHMDETAKSIDIFVKSYVCFGKSVPGFSDLPLNDQADLLKLARVEVWFLCAYRGFFKDLEVFYPPSRNCKNRHEMEKLLGPDYVTCAFNLAAALQKLHLTNEEVIVLQGVCLTFSDRCELEDGPAVDAVQWRMLGCLLYLLRKNHSNDQTLFHEVMSWTVAVRNLTELSRKALQNTHFSDAIRSNSDLGDMILVKS</sequence>
<dbReference type="PROSITE" id="PS00031">
    <property type="entry name" value="NUCLEAR_REC_DBD_1"/>
    <property type="match status" value="1"/>
</dbReference>
<feature type="domain" description="NR LBD" evidence="12">
    <location>
        <begin position="281"/>
        <end position="524"/>
    </location>
</feature>
<comment type="similarity">
    <text evidence="9">Belongs to the nuclear hormone receptor family.</text>
</comment>
<dbReference type="CDD" id="cd06916">
    <property type="entry name" value="NR_DBD_like"/>
    <property type="match status" value="1"/>
</dbReference>
<accession>A0A2T7P1W4</accession>
<evidence type="ECO:0008006" key="15">
    <source>
        <dbReference type="Google" id="ProtNLM"/>
    </source>
</evidence>
<keyword evidence="5 9" id="KW-0238">DNA-binding</keyword>
<feature type="region of interest" description="Disordered" evidence="10">
    <location>
        <begin position="99"/>
        <end position="152"/>
    </location>
</feature>
<evidence type="ECO:0000256" key="6">
    <source>
        <dbReference type="ARBA" id="ARBA00023163"/>
    </source>
</evidence>
<keyword evidence="7 9" id="KW-0675">Receptor</keyword>
<dbReference type="PANTHER" id="PTHR24082">
    <property type="entry name" value="NUCLEAR HORMONE RECEPTOR"/>
    <property type="match status" value="1"/>
</dbReference>
<name>A0A2T7P1W4_POMCA</name>
<comment type="caution">
    <text evidence="13">The sequence shown here is derived from an EMBL/GenBank/DDBJ whole genome shotgun (WGS) entry which is preliminary data.</text>
</comment>
<evidence type="ECO:0000313" key="13">
    <source>
        <dbReference type="EMBL" id="PVD27390.1"/>
    </source>
</evidence>
<dbReference type="InterPro" id="IPR013088">
    <property type="entry name" value="Znf_NHR/GATA"/>
</dbReference>
<dbReference type="Pfam" id="PF00104">
    <property type="entry name" value="Hormone_recep"/>
    <property type="match status" value="1"/>
</dbReference>
<dbReference type="PROSITE" id="PS51030">
    <property type="entry name" value="NUCLEAR_REC_DBD_2"/>
    <property type="match status" value="1"/>
</dbReference>
<dbReference type="Gene3D" id="3.30.50.10">
    <property type="entry name" value="Erythroid Transcription Factor GATA-1, subunit A"/>
    <property type="match status" value="1"/>
</dbReference>
<dbReference type="GO" id="GO:0005634">
    <property type="term" value="C:nucleus"/>
    <property type="evidence" value="ECO:0007669"/>
    <property type="project" value="UniProtKB-SubCell"/>
</dbReference>
<dbReference type="GO" id="GO:0003700">
    <property type="term" value="F:DNA-binding transcription factor activity"/>
    <property type="evidence" value="ECO:0007669"/>
    <property type="project" value="InterPro"/>
</dbReference>
<feature type="compositionally biased region" description="Basic residues" evidence="10">
    <location>
        <begin position="131"/>
        <end position="144"/>
    </location>
</feature>
<keyword evidence="6 9" id="KW-0804">Transcription</keyword>
<dbReference type="PRINTS" id="PR00047">
    <property type="entry name" value="STROIDFINGER"/>
</dbReference>
<organism evidence="13 14">
    <name type="scientific">Pomacea canaliculata</name>
    <name type="common">Golden apple snail</name>
    <dbReference type="NCBI Taxonomy" id="400727"/>
    <lineage>
        <taxon>Eukaryota</taxon>
        <taxon>Metazoa</taxon>
        <taxon>Spiralia</taxon>
        <taxon>Lophotrochozoa</taxon>
        <taxon>Mollusca</taxon>
        <taxon>Gastropoda</taxon>
        <taxon>Caenogastropoda</taxon>
        <taxon>Architaenioglossa</taxon>
        <taxon>Ampullarioidea</taxon>
        <taxon>Ampullariidae</taxon>
        <taxon>Pomacea</taxon>
    </lineage>
</organism>
<dbReference type="PRINTS" id="PR00398">
    <property type="entry name" value="STRDHORMONER"/>
</dbReference>
<evidence type="ECO:0000256" key="3">
    <source>
        <dbReference type="ARBA" id="ARBA00022833"/>
    </source>
</evidence>
<dbReference type="GO" id="GO:0008270">
    <property type="term" value="F:zinc ion binding"/>
    <property type="evidence" value="ECO:0007669"/>
    <property type="project" value="UniProtKB-KW"/>
</dbReference>
<evidence type="ECO:0000259" key="11">
    <source>
        <dbReference type="PROSITE" id="PS51030"/>
    </source>
</evidence>
<dbReference type="SMART" id="SM00430">
    <property type="entry name" value="HOLI"/>
    <property type="match status" value="1"/>
</dbReference>
<evidence type="ECO:0000256" key="2">
    <source>
        <dbReference type="ARBA" id="ARBA00022771"/>
    </source>
</evidence>
<dbReference type="InterPro" id="IPR001723">
    <property type="entry name" value="Nuclear_hrmn_rcpt"/>
</dbReference>
<evidence type="ECO:0000256" key="8">
    <source>
        <dbReference type="ARBA" id="ARBA00023242"/>
    </source>
</evidence>